<feature type="region of interest" description="Disordered" evidence="1">
    <location>
        <begin position="1"/>
        <end position="39"/>
    </location>
</feature>
<evidence type="ECO:0000313" key="4">
    <source>
        <dbReference type="Proteomes" id="UP001138681"/>
    </source>
</evidence>
<accession>A0A9X1F1U7</accession>
<reference evidence="3" key="1">
    <citation type="submission" date="2021-04" db="EMBL/GenBank/DDBJ databases">
        <authorList>
            <person name="Pira H."/>
            <person name="Risdian C."/>
            <person name="Wink J."/>
        </authorList>
    </citation>
    <scope>NUCLEOTIDE SEQUENCE</scope>
    <source>
        <strain evidence="3">WH158</strain>
    </source>
</reference>
<proteinExistence type="predicted"/>
<comment type="caution">
    <text evidence="3">The sequence shown here is derived from an EMBL/GenBank/DDBJ whole genome shotgun (WGS) entry which is preliminary data.</text>
</comment>
<gene>
    <name evidence="3" type="ORF">KCG46_00085</name>
</gene>
<feature type="domain" description="DUF5681" evidence="2">
    <location>
        <begin position="15"/>
        <end position="90"/>
    </location>
</feature>
<dbReference type="InterPro" id="IPR043736">
    <property type="entry name" value="DUF5681"/>
</dbReference>
<dbReference type="AlphaFoldDB" id="A0A9X1F1U7"/>
<sequence>MSAPEPSGYGQPPQANRFRKGQSGNPRGRPKNRHREVPYDSVLGQMVTIREEGRERRVTAAEAFLLQLTQKGLAGDSAAARASLEAIEGARAARGDRSGSPITKIILKSVASGVDAILETLGIAKLKYPQDETRVRWELNPWIVEAALERLGEERLTEEEQREVWAATRTPHKVNWPEWWTVKE</sequence>
<evidence type="ECO:0000256" key="1">
    <source>
        <dbReference type="SAM" id="MobiDB-lite"/>
    </source>
</evidence>
<dbReference type="RefSeq" id="WP_218403348.1">
    <property type="nucleotide sequence ID" value="NZ_JAGSPC010000001.1"/>
</dbReference>
<dbReference type="EMBL" id="JAGSPC010000001">
    <property type="protein sequence ID" value="MBV7257968.1"/>
    <property type="molecule type" value="Genomic_DNA"/>
</dbReference>
<organism evidence="3 4">
    <name type="scientific">Erythrobacter crassostreae</name>
    <dbReference type="NCBI Taxonomy" id="2828328"/>
    <lineage>
        <taxon>Bacteria</taxon>
        <taxon>Pseudomonadati</taxon>
        <taxon>Pseudomonadota</taxon>
        <taxon>Alphaproteobacteria</taxon>
        <taxon>Sphingomonadales</taxon>
        <taxon>Erythrobacteraceae</taxon>
        <taxon>Erythrobacter/Porphyrobacter group</taxon>
        <taxon>Erythrobacter</taxon>
    </lineage>
</organism>
<keyword evidence="4" id="KW-1185">Reference proteome</keyword>
<name>A0A9X1F1U7_9SPHN</name>
<protein>
    <recommendedName>
        <fullName evidence="2">DUF5681 domain-containing protein</fullName>
    </recommendedName>
</protein>
<dbReference type="Pfam" id="PF18932">
    <property type="entry name" value="DUF5681"/>
    <property type="match status" value="1"/>
</dbReference>
<dbReference type="Proteomes" id="UP001138681">
    <property type="component" value="Unassembled WGS sequence"/>
</dbReference>
<evidence type="ECO:0000313" key="3">
    <source>
        <dbReference type="EMBL" id="MBV7257968.1"/>
    </source>
</evidence>
<evidence type="ECO:0000259" key="2">
    <source>
        <dbReference type="Pfam" id="PF18932"/>
    </source>
</evidence>